<dbReference type="InterPro" id="IPR012678">
    <property type="entry name" value="Ribosomal_uL23/eL15/eS24_sf"/>
</dbReference>
<dbReference type="SUPFAM" id="SSF54189">
    <property type="entry name" value="Ribosomal proteins S24e, L23 and L15e"/>
    <property type="match status" value="1"/>
</dbReference>
<evidence type="ECO:0000256" key="1">
    <source>
        <dbReference type="ARBA" id="ARBA00006700"/>
    </source>
</evidence>
<dbReference type="AlphaFoldDB" id="A0AAV0B777"/>
<dbReference type="GO" id="GO:0032543">
    <property type="term" value="P:mitochondrial translation"/>
    <property type="evidence" value="ECO:0007669"/>
    <property type="project" value="TreeGrafter"/>
</dbReference>
<evidence type="ECO:0000313" key="8">
    <source>
        <dbReference type="Proteomes" id="UP001153365"/>
    </source>
</evidence>
<dbReference type="GO" id="GO:0003735">
    <property type="term" value="F:structural constituent of ribosome"/>
    <property type="evidence" value="ECO:0007669"/>
    <property type="project" value="InterPro"/>
</dbReference>
<comment type="caution">
    <text evidence="7">The sequence shown here is derived from an EMBL/GenBank/DDBJ whole genome shotgun (WGS) entry which is preliminary data.</text>
</comment>
<reference evidence="7" key="1">
    <citation type="submission" date="2022-06" db="EMBL/GenBank/DDBJ databases">
        <authorList>
            <consortium name="SYNGENTA / RWTH Aachen University"/>
        </authorList>
    </citation>
    <scope>NUCLEOTIDE SEQUENCE</scope>
</reference>
<dbReference type="PANTHER" id="PTHR12059:SF5">
    <property type="entry name" value="LARGE RIBOSOMAL SUBUNIT PROTEIN UL23M"/>
    <property type="match status" value="1"/>
</dbReference>
<keyword evidence="3" id="KW-0687">Ribonucleoprotein</keyword>
<evidence type="ECO:0000313" key="6">
    <source>
        <dbReference type="EMBL" id="CAH7681301.1"/>
    </source>
</evidence>
<dbReference type="EMBL" id="CALTRL010003571">
    <property type="protein sequence ID" value="CAH7681453.1"/>
    <property type="molecule type" value="Genomic_DNA"/>
</dbReference>
<dbReference type="GO" id="GO:0005762">
    <property type="term" value="C:mitochondrial large ribosomal subunit"/>
    <property type="evidence" value="ECO:0007669"/>
    <property type="project" value="TreeGrafter"/>
</dbReference>
<dbReference type="InterPro" id="IPR012677">
    <property type="entry name" value="Nucleotide-bd_a/b_plait_sf"/>
</dbReference>
<keyword evidence="8" id="KW-1185">Reference proteome</keyword>
<feature type="region of interest" description="Disordered" evidence="5">
    <location>
        <begin position="286"/>
        <end position="307"/>
    </location>
</feature>
<gene>
    <name evidence="6" type="ORF">PPACK8108_LOCUS13893</name>
    <name evidence="7" type="ORF">PPACK8108_LOCUS14045</name>
</gene>
<proteinExistence type="inferred from homology"/>
<evidence type="ECO:0000256" key="2">
    <source>
        <dbReference type="ARBA" id="ARBA00022980"/>
    </source>
</evidence>
<evidence type="ECO:0000256" key="5">
    <source>
        <dbReference type="SAM" id="MobiDB-lite"/>
    </source>
</evidence>
<dbReference type="Proteomes" id="UP001153365">
    <property type="component" value="Unassembled WGS sequence"/>
</dbReference>
<dbReference type="InterPro" id="IPR013025">
    <property type="entry name" value="Ribosomal_uL23-like"/>
</dbReference>
<dbReference type="EMBL" id="CALTRL010003506">
    <property type="protein sequence ID" value="CAH7681301.1"/>
    <property type="molecule type" value="Genomic_DNA"/>
</dbReference>
<comment type="similarity">
    <text evidence="1">Belongs to the universal ribosomal protein uL23 family.</text>
</comment>
<evidence type="ECO:0000256" key="3">
    <source>
        <dbReference type="ARBA" id="ARBA00023274"/>
    </source>
</evidence>
<evidence type="ECO:0000256" key="4">
    <source>
        <dbReference type="ARBA" id="ARBA00039977"/>
    </source>
</evidence>
<protein>
    <recommendedName>
        <fullName evidence="4">Large ribosomal subunit protein uL23m</fullName>
    </recommendedName>
</protein>
<feature type="compositionally biased region" description="Basic and acidic residues" evidence="5">
    <location>
        <begin position="286"/>
        <end position="295"/>
    </location>
</feature>
<dbReference type="PANTHER" id="PTHR12059">
    <property type="entry name" value="RIBOSOMAL PROTEIN L23-RELATED"/>
    <property type="match status" value="1"/>
</dbReference>
<keyword evidence="2" id="KW-0689">Ribosomal protein</keyword>
<name>A0AAV0B777_PHAPC</name>
<sequence length="307" mass="35350">MSIIRPRVTNSIVRSFDQIIKSDPNTQNLLRFKSNIVSDSEADDSSSSSNFTTQDSLNLQIREAVRALPPRPTRLDQPSIRDATGDDADPSSRITWSINNESMSVNRLESTRVGSNYCKARSPVYFPNVSIRLVRPSMMDKWNPFLAIFRCDLRLTKPDIFNYLRQIYGLGITSIRTAIYRGRHRRQLKSRIRGGITIARDKSRTFKKVWIGLDRPFFYPDRPSRRFLDENFMYSDVFNTFRRAQLKNSGGEEAEGLDRRSVLPSGLKGKGERRNVLRELLDSKMRSEEKVKSLVEESLNSTSKKVD</sequence>
<accession>A0AAV0B777</accession>
<dbReference type="Gene3D" id="3.30.70.330">
    <property type="match status" value="1"/>
</dbReference>
<evidence type="ECO:0000313" key="7">
    <source>
        <dbReference type="EMBL" id="CAH7681453.1"/>
    </source>
</evidence>
<feature type="region of interest" description="Disordered" evidence="5">
    <location>
        <begin position="68"/>
        <end position="93"/>
    </location>
</feature>
<organism evidence="7 8">
    <name type="scientific">Phakopsora pachyrhizi</name>
    <name type="common">Asian soybean rust disease fungus</name>
    <dbReference type="NCBI Taxonomy" id="170000"/>
    <lineage>
        <taxon>Eukaryota</taxon>
        <taxon>Fungi</taxon>
        <taxon>Dikarya</taxon>
        <taxon>Basidiomycota</taxon>
        <taxon>Pucciniomycotina</taxon>
        <taxon>Pucciniomycetes</taxon>
        <taxon>Pucciniales</taxon>
        <taxon>Phakopsoraceae</taxon>
        <taxon>Phakopsora</taxon>
    </lineage>
</organism>